<gene>
    <name evidence="1" type="primary">PLEST010300</name>
    <name evidence="1" type="ORF">PLESTB_000598100</name>
</gene>
<keyword evidence="2" id="KW-1185">Reference proteome</keyword>
<dbReference type="Proteomes" id="UP001165080">
    <property type="component" value="Unassembled WGS sequence"/>
</dbReference>
<accession>A0A9W6F1E2</accession>
<reference evidence="1 2" key="1">
    <citation type="journal article" date="2023" name="Commun. Biol.">
        <title>Reorganization of the ancestral sex-determining regions during the evolution of trioecy in Pleodorina starrii.</title>
        <authorList>
            <person name="Takahashi K."/>
            <person name="Suzuki S."/>
            <person name="Kawai-Toyooka H."/>
            <person name="Yamamoto K."/>
            <person name="Hamaji T."/>
            <person name="Ootsuki R."/>
            <person name="Yamaguchi H."/>
            <person name="Kawachi M."/>
            <person name="Higashiyama T."/>
            <person name="Nozaki H."/>
        </authorList>
    </citation>
    <scope>NUCLEOTIDE SEQUENCE [LARGE SCALE GENOMIC DNA]</scope>
    <source>
        <strain evidence="1 2">NIES-4479</strain>
    </source>
</reference>
<sequence>MNGTDRATIQRIRATSTQMVRLAAPGLPLLLATVPERPPGARPVAPRRPAQIIKPLSYTIRRYTASRPIAVATIDFLFMNVFTGTTANLTVEQWFRFDNYNRVAAADFTTDRYVEFTPALGVQAVFAANPNISASLLGGVCQAAATYCRTPSLQQYADVPTCLGFLSSVPFINPLRTQANSVMCRFLHSSLVRFAPEIHCPHIGPSGGGVCVDEPYSAFYTASPFPAGTFALM</sequence>
<evidence type="ECO:0000313" key="1">
    <source>
        <dbReference type="EMBL" id="GLC52230.1"/>
    </source>
</evidence>
<dbReference type="AlphaFoldDB" id="A0A9W6F1E2"/>
<protein>
    <submittedName>
        <fullName evidence="1">Uncharacterized protein</fullName>
    </submittedName>
</protein>
<evidence type="ECO:0000313" key="2">
    <source>
        <dbReference type="Proteomes" id="UP001165080"/>
    </source>
</evidence>
<dbReference type="EMBL" id="BRXU01000005">
    <property type="protein sequence ID" value="GLC52230.1"/>
    <property type="molecule type" value="Genomic_DNA"/>
</dbReference>
<proteinExistence type="predicted"/>
<name>A0A9W6F1E2_9CHLO</name>
<organism evidence="1 2">
    <name type="scientific">Pleodorina starrii</name>
    <dbReference type="NCBI Taxonomy" id="330485"/>
    <lineage>
        <taxon>Eukaryota</taxon>
        <taxon>Viridiplantae</taxon>
        <taxon>Chlorophyta</taxon>
        <taxon>core chlorophytes</taxon>
        <taxon>Chlorophyceae</taxon>
        <taxon>CS clade</taxon>
        <taxon>Chlamydomonadales</taxon>
        <taxon>Volvocaceae</taxon>
        <taxon>Pleodorina</taxon>
    </lineage>
</organism>
<comment type="caution">
    <text evidence="1">The sequence shown here is derived from an EMBL/GenBank/DDBJ whole genome shotgun (WGS) entry which is preliminary data.</text>
</comment>